<comment type="caution">
    <text evidence="1">The sequence shown here is derived from an EMBL/GenBank/DDBJ whole genome shotgun (WGS) entry which is preliminary data.</text>
</comment>
<gene>
    <name evidence="1" type="ORF">F5148DRAFT_1006664</name>
</gene>
<sequence length="1158" mass="126647">MDGSEFGSYGVLRFMRRHEETIIASYPIDDDELTFGCDPSCSVRLYYPTVSPLHAKIIFQDRKAFIQAHGVHGLLVDNCRVFPVSTTTPTTVPLTNNSELEISKKRFRFEYPPKALRPVLAFATPPQPSTSSRRRVLRLSMIQSAQVFTPRPDPDPHVNLRVLQTPIRLNGSPSKHAHRTPRQAQTDRQEGEYGMPIRLVEGNHPQVVEEEQDLVILEEVDVPERSSQVIPPSDTDGAGPSGSITSMQNPTDASQMGGSHPAPAFPFPPSNQQFQTPLRRPGRPSLHRAVLIRSAQRAAIRIEMEKEQEQEEREVEEHILPVDEQMKVDEEGQAGEDAVMAEFYEDLQQDDDGEDVGPDPEPKTPVFGWRKGLEVFKNGFQALRSRSRSPEKNVDAERDFVEARSSGNEYDHSLQDNDDQPDQELELLEHENERLLEDVPPAQETRFESDFAIRAASVPRQFTPQRPQRPLLFMTPQVPKANRGLGLADRVRGRTSTGSVGRASFARSLRDQEIAIPDVNPSTPSNTVEPYQRRINNSERQAIQERRRSALAQPDMFFGGGIPGSRRNSLNSSTPGAKAAANFVSPSKAWTPIREDEEEAETTTLLEKMKEVVEGMQRRRSIQTESIANVSIPKRSEKGEKDVDQQDEALEDDEATTEEPVPIRADSRSVAPTYPATPHMSDLRHVFSEKHAANIPPSYAGVRTLFKMEHAPIPETPRLDGLREIFFLAREREPSTPIFEDVGEMLATPQDSVVQEITESNEVEMDNTGELHASSPSSKRSGGKPMDSGHPVMAGSRIPAKTTGGRRIGDGRATPSDAEQLADDGQMSDIPPAKPLKQSANIPKSSVVRRTDRRAENEAKEDTDVVPSKSARKARKVNTPEVPEHAPTPRDAVIPDRLPGRRSRTATKSTDSTTESGPAEPTKSTRSTMRGTKAGAASAPSSEPVVKPGLEAEPPKGARRGVRKRSQSVEVAPAPAPAPATTKRRVGAKSKVASTRTQDATAEDGVPLDTSDRAESSEEPRAPITRGRRGKTKPAAETTEDEGTGTLRVGRGRRTPTGIHSAAAGAASNRVAGGKGRGVAAPSGKKAARAVVEKENTPERIDVKVEEDEKAPLPAAATKGARARKATGGAAKAQSEPENDATSSKTRAPRTRTASGRK</sequence>
<evidence type="ECO:0000313" key="2">
    <source>
        <dbReference type="Proteomes" id="UP001207468"/>
    </source>
</evidence>
<evidence type="ECO:0000313" key="1">
    <source>
        <dbReference type="EMBL" id="KAI9513527.1"/>
    </source>
</evidence>
<dbReference type="Proteomes" id="UP001207468">
    <property type="component" value="Unassembled WGS sequence"/>
</dbReference>
<reference evidence="1" key="1">
    <citation type="submission" date="2021-03" db="EMBL/GenBank/DDBJ databases">
        <title>Evolutionary priming and transition to the ectomycorrhizal habit in an iconic lineage of mushroom-forming fungi: is preadaptation a requirement?</title>
        <authorList>
            <consortium name="DOE Joint Genome Institute"/>
            <person name="Looney B.P."/>
            <person name="Miyauchi S."/>
            <person name="Morin E."/>
            <person name="Drula E."/>
            <person name="Courty P.E."/>
            <person name="Chicoki N."/>
            <person name="Fauchery L."/>
            <person name="Kohler A."/>
            <person name="Kuo A."/>
            <person name="LaButti K."/>
            <person name="Pangilinan J."/>
            <person name="Lipzen A."/>
            <person name="Riley R."/>
            <person name="Andreopoulos W."/>
            <person name="He G."/>
            <person name="Johnson J."/>
            <person name="Barry K.W."/>
            <person name="Grigoriev I.V."/>
            <person name="Nagy L."/>
            <person name="Hibbett D."/>
            <person name="Henrissat B."/>
            <person name="Matheny P.B."/>
            <person name="Labbe J."/>
            <person name="Martin A.F."/>
        </authorList>
    </citation>
    <scope>NUCLEOTIDE SEQUENCE</scope>
    <source>
        <strain evidence="1">BPL698</strain>
    </source>
</reference>
<organism evidence="1 2">
    <name type="scientific">Russula earlei</name>
    <dbReference type="NCBI Taxonomy" id="71964"/>
    <lineage>
        <taxon>Eukaryota</taxon>
        <taxon>Fungi</taxon>
        <taxon>Dikarya</taxon>
        <taxon>Basidiomycota</taxon>
        <taxon>Agaricomycotina</taxon>
        <taxon>Agaricomycetes</taxon>
        <taxon>Russulales</taxon>
        <taxon>Russulaceae</taxon>
        <taxon>Russula</taxon>
    </lineage>
</organism>
<proteinExistence type="predicted"/>
<protein>
    <submittedName>
        <fullName evidence="1">Uncharacterized protein</fullName>
    </submittedName>
</protein>
<accession>A0ACC0URU8</accession>
<dbReference type="EMBL" id="JAGFNK010000001">
    <property type="protein sequence ID" value="KAI9513527.1"/>
    <property type="molecule type" value="Genomic_DNA"/>
</dbReference>
<keyword evidence="2" id="KW-1185">Reference proteome</keyword>
<name>A0ACC0URU8_9AGAM</name>